<sequence length="161" mass="17777">MGFFKEDLTSAQAATVKSVALDPDGDIVRWAKMGSGRREVVPLWFPRLKSVYHAPSCIAMFGYKLGRNDKSKLKTIEKMLLVASGSRDGLHMVCFNVFDQSAKLELAQKIKVRYAVSPPISRHLGLEAPAIKPSPAAGPRHEIIGGLFENLERIELAPLVY</sequence>
<evidence type="ECO:0000313" key="1">
    <source>
        <dbReference type="EMBL" id="KAF2822959.1"/>
    </source>
</evidence>
<organism evidence="1 2">
    <name type="scientific">Ophiobolus disseminans</name>
    <dbReference type="NCBI Taxonomy" id="1469910"/>
    <lineage>
        <taxon>Eukaryota</taxon>
        <taxon>Fungi</taxon>
        <taxon>Dikarya</taxon>
        <taxon>Ascomycota</taxon>
        <taxon>Pezizomycotina</taxon>
        <taxon>Dothideomycetes</taxon>
        <taxon>Pleosporomycetidae</taxon>
        <taxon>Pleosporales</taxon>
        <taxon>Pleosporineae</taxon>
        <taxon>Phaeosphaeriaceae</taxon>
        <taxon>Ophiobolus</taxon>
    </lineage>
</organism>
<keyword evidence="2" id="KW-1185">Reference proteome</keyword>
<name>A0A6A6ZQS3_9PLEO</name>
<dbReference type="Proteomes" id="UP000799424">
    <property type="component" value="Unassembled WGS sequence"/>
</dbReference>
<protein>
    <submittedName>
        <fullName evidence="1">Uncharacterized protein</fullName>
    </submittedName>
</protein>
<accession>A0A6A6ZQS3</accession>
<dbReference type="EMBL" id="MU006233">
    <property type="protein sequence ID" value="KAF2822959.1"/>
    <property type="molecule type" value="Genomic_DNA"/>
</dbReference>
<dbReference type="AlphaFoldDB" id="A0A6A6ZQS3"/>
<proteinExistence type="predicted"/>
<gene>
    <name evidence="1" type="ORF">CC86DRAFT_385135</name>
</gene>
<reference evidence="1" key="1">
    <citation type="journal article" date="2020" name="Stud. Mycol.">
        <title>101 Dothideomycetes genomes: a test case for predicting lifestyles and emergence of pathogens.</title>
        <authorList>
            <person name="Haridas S."/>
            <person name="Albert R."/>
            <person name="Binder M."/>
            <person name="Bloem J."/>
            <person name="Labutti K."/>
            <person name="Salamov A."/>
            <person name="Andreopoulos B."/>
            <person name="Baker S."/>
            <person name="Barry K."/>
            <person name="Bills G."/>
            <person name="Bluhm B."/>
            <person name="Cannon C."/>
            <person name="Castanera R."/>
            <person name="Culley D."/>
            <person name="Daum C."/>
            <person name="Ezra D."/>
            <person name="Gonzalez J."/>
            <person name="Henrissat B."/>
            <person name="Kuo A."/>
            <person name="Liang C."/>
            <person name="Lipzen A."/>
            <person name="Lutzoni F."/>
            <person name="Magnuson J."/>
            <person name="Mondo S."/>
            <person name="Nolan M."/>
            <person name="Ohm R."/>
            <person name="Pangilinan J."/>
            <person name="Park H.-J."/>
            <person name="Ramirez L."/>
            <person name="Alfaro M."/>
            <person name="Sun H."/>
            <person name="Tritt A."/>
            <person name="Yoshinaga Y."/>
            <person name="Zwiers L.-H."/>
            <person name="Turgeon B."/>
            <person name="Goodwin S."/>
            <person name="Spatafora J."/>
            <person name="Crous P."/>
            <person name="Grigoriev I."/>
        </authorList>
    </citation>
    <scope>NUCLEOTIDE SEQUENCE</scope>
    <source>
        <strain evidence="1">CBS 113818</strain>
    </source>
</reference>
<evidence type="ECO:0000313" key="2">
    <source>
        <dbReference type="Proteomes" id="UP000799424"/>
    </source>
</evidence>